<dbReference type="EMBL" id="RJJD01000019">
    <property type="protein sequence ID" value="RNI23016.1"/>
    <property type="molecule type" value="Genomic_DNA"/>
</dbReference>
<feature type="domain" description="Glutamine amidotransferase" evidence="1">
    <location>
        <begin position="25"/>
        <end position="224"/>
    </location>
</feature>
<name>A0A3M9MBU4_9BACT</name>
<protein>
    <submittedName>
        <fullName evidence="2">GMP synthase</fullName>
    </submittedName>
</protein>
<reference evidence="2 3" key="1">
    <citation type="submission" date="2018-11" db="EMBL/GenBank/DDBJ databases">
        <title>Rufibacter latericius sp. nov., isolated from water in Baiyang Lake.</title>
        <authorList>
            <person name="Yang Y."/>
        </authorList>
    </citation>
    <scope>NUCLEOTIDE SEQUENCE [LARGE SCALE GENOMIC DNA]</scope>
    <source>
        <strain evidence="2 3">R-22-1c-1</strain>
    </source>
</reference>
<dbReference type="OrthoDB" id="639921at2"/>
<dbReference type="SUPFAM" id="SSF52317">
    <property type="entry name" value="Class I glutamine amidotransferase-like"/>
    <property type="match status" value="1"/>
</dbReference>
<dbReference type="Pfam" id="PF00117">
    <property type="entry name" value="GATase"/>
    <property type="match status" value="1"/>
</dbReference>
<evidence type="ECO:0000313" key="3">
    <source>
        <dbReference type="Proteomes" id="UP000272117"/>
    </source>
</evidence>
<comment type="caution">
    <text evidence="2">The sequence shown here is derived from an EMBL/GenBank/DDBJ whole genome shotgun (WGS) entry which is preliminary data.</text>
</comment>
<dbReference type="Proteomes" id="UP000272117">
    <property type="component" value="Unassembled WGS sequence"/>
</dbReference>
<dbReference type="InterPro" id="IPR017926">
    <property type="entry name" value="GATASE"/>
</dbReference>
<gene>
    <name evidence="2" type="ORF">EFB08_19680</name>
</gene>
<accession>A0A3M9MBU4</accession>
<dbReference type="RefSeq" id="WP_123128693.1">
    <property type="nucleotide sequence ID" value="NZ_RJJD01000019.1"/>
</dbReference>
<sequence>MSIKVAILDMYDGHANQGMKCIQDILKKFRKNNSVDLTYQIFDVRAKNEIPDTSFDIYISTGGPGSPTESEGSEWENNYFAFIDELEAINNNPSRTDKKYGFFICHSFQLLCRKYKLGNVVKRRSTSFGIFPIFKTDDWDNEEIFAGTDETFYAVDSRDWQVIEPDEAQFEKTGAKLLAIEKERSHVNLERCMMAIRFSDYFFGTQFHPEADPVGMEAYLLEDENKERVIKHHGENKYYEMLHFLENPVELEFTRKEIIPSFLHNAINSMLIQEV</sequence>
<evidence type="ECO:0000259" key="1">
    <source>
        <dbReference type="Pfam" id="PF00117"/>
    </source>
</evidence>
<proteinExistence type="predicted"/>
<dbReference type="InterPro" id="IPR029062">
    <property type="entry name" value="Class_I_gatase-like"/>
</dbReference>
<dbReference type="PROSITE" id="PS51273">
    <property type="entry name" value="GATASE_TYPE_1"/>
    <property type="match status" value="1"/>
</dbReference>
<dbReference type="AlphaFoldDB" id="A0A3M9MBU4"/>
<dbReference type="Gene3D" id="3.40.50.880">
    <property type="match status" value="1"/>
</dbReference>
<organism evidence="2 3">
    <name type="scientific">Rufibacter latericius</name>
    <dbReference type="NCBI Taxonomy" id="2487040"/>
    <lineage>
        <taxon>Bacteria</taxon>
        <taxon>Pseudomonadati</taxon>
        <taxon>Bacteroidota</taxon>
        <taxon>Cytophagia</taxon>
        <taxon>Cytophagales</taxon>
        <taxon>Hymenobacteraceae</taxon>
        <taxon>Rufibacter</taxon>
    </lineage>
</organism>
<keyword evidence="3" id="KW-1185">Reference proteome</keyword>
<evidence type="ECO:0000313" key="2">
    <source>
        <dbReference type="EMBL" id="RNI23016.1"/>
    </source>
</evidence>